<keyword evidence="2" id="KW-1185">Reference proteome</keyword>
<gene>
    <name evidence="1" type="ORF">BV25DRAFT_1920414</name>
</gene>
<dbReference type="EMBL" id="MU277252">
    <property type="protein sequence ID" value="KAI0057104.1"/>
    <property type="molecule type" value="Genomic_DNA"/>
</dbReference>
<comment type="caution">
    <text evidence="1">The sequence shown here is derived from an EMBL/GenBank/DDBJ whole genome shotgun (WGS) entry which is preliminary data.</text>
</comment>
<proteinExistence type="predicted"/>
<sequence length="842" mass="90700">MTSVANVPVYMLPGAPVVQQPRAGVDAGDPSLATEILPGPPSMASVIQAATKRDPRKPGPTISYLPQHDPGTTYTGMLMGPAVGSLEGVPDVEGPRRKRARVDKGLASHRSQRASARGLNTAAPADDIEMGDPIASTALDNLDSYAATAEHDVNGPLLSRSNSVSIFDDAANGARDHASQRRDKGKGKAKEREARPARVKEEPLAVTLQMSDPISAVRNEDHCSACRSLGSLVYCDGCTRAYHLWCIDPPMEATDVPEGDSRWYCPSCVLRQHPPAKPPPSLLAPLIQHMQSHPPTEFQLPEDIRTFFKHVGTNARGAYVDTSLVKPPRLNRHGQLEDRDPFRTKDRSGQPVLCFHCGTSAIPEGMSVTAPPAKRSRRTSAQPTGTEQWRSIVSCDYCPLHWHLDCIEPPLLAMPPFDKKWMCPNHVENTLRIKRRTPRHNPTIVEISRSGQSNNGNIEIIEPEATATHDKVIVEEVFINGRRYRVPERVIKLDFWNKINVDRHPVEHTSGATASGMSSPLTSLSALDEDEQRLAFHPESIPPVKLEVEDLRLALCLLDFSSNTGSSSSAPAERPSQTSRRALVNDAAQTELSGNPAQLRLPVTENGVDKPVEKIKAKGKAREKSKENGRPVPALKLVDSDGKTLESGENAAESLASTAATGERKQPARASKRDVKYVMPMPDALDSADEGYGRHFAMDVDVSPTHAKAKRASKPRASGTRRRQSASSPKTSRSSALQPGPVPTLTPAAESLATPPAVAPQPSPGNANTSAAPASSTSLKIRLPRFGVAPTASKTTPASPPAIILKPPASRPRRSLRRATSAAGSSSTSVSKFEMKVESPAP</sequence>
<accession>A0ACB8SL39</accession>
<protein>
    <submittedName>
        <fullName evidence="1">Uncharacterized protein</fullName>
    </submittedName>
</protein>
<evidence type="ECO:0000313" key="1">
    <source>
        <dbReference type="EMBL" id="KAI0057104.1"/>
    </source>
</evidence>
<reference evidence="1" key="1">
    <citation type="submission" date="2021-03" db="EMBL/GenBank/DDBJ databases">
        <authorList>
            <consortium name="DOE Joint Genome Institute"/>
            <person name="Ahrendt S."/>
            <person name="Looney B.P."/>
            <person name="Miyauchi S."/>
            <person name="Morin E."/>
            <person name="Drula E."/>
            <person name="Courty P.E."/>
            <person name="Chicoki N."/>
            <person name="Fauchery L."/>
            <person name="Kohler A."/>
            <person name="Kuo A."/>
            <person name="Labutti K."/>
            <person name="Pangilinan J."/>
            <person name="Lipzen A."/>
            <person name="Riley R."/>
            <person name="Andreopoulos W."/>
            <person name="He G."/>
            <person name="Johnson J."/>
            <person name="Barry K.W."/>
            <person name="Grigoriev I.V."/>
            <person name="Nagy L."/>
            <person name="Hibbett D."/>
            <person name="Henrissat B."/>
            <person name="Matheny P.B."/>
            <person name="Labbe J."/>
            <person name="Martin F."/>
        </authorList>
    </citation>
    <scope>NUCLEOTIDE SEQUENCE</scope>
    <source>
        <strain evidence="1">HHB10654</strain>
    </source>
</reference>
<evidence type="ECO:0000313" key="2">
    <source>
        <dbReference type="Proteomes" id="UP000814140"/>
    </source>
</evidence>
<name>A0ACB8SL39_9AGAM</name>
<organism evidence="1 2">
    <name type="scientific">Artomyces pyxidatus</name>
    <dbReference type="NCBI Taxonomy" id="48021"/>
    <lineage>
        <taxon>Eukaryota</taxon>
        <taxon>Fungi</taxon>
        <taxon>Dikarya</taxon>
        <taxon>Basidiomycota</taxon>
        <taxon>Agaricomycotina</taxon>
        <taxon>Agaricomycetes</taxon>
        <taxon>Russulales</taxon>
        <taxon>Auriscalpiaceae</taxon>
        <taxon>Artomyces</taxon>
    </lineage>
</organism>
<dbReference type="Proteomes" id="UP000814140">
    <property type="component" value="Unassembled WGS sequence"/>
</dbReference>
<reference evidence="1" key="2">
    <citation type="journal article" date="2022" name="New Phytol.">
        <title>Evolutionary transition to the ectomycorrhizal habit in the genomes of a hyperdiverse lineage of mushroom-forming fungi.</title>
        <authorList>
            <person name="Looney B."/>
            <person name="Miyauchi S."/>
            <person name="Morin E."/>
            <person name="Drula E."/>
            <person name="Courty P.E."/>
            <person name="Kohler A."/>
            <person name="Kuo A."/>
            <person name="LaButti K."/>
            <person name="Pangilinan J."/>
            <person name="Lipzen A."/>
            <person name="Riley R."/>
            <person name="Andreopoulos W."/>
            <person name="He G."/>
            <person name="Johnson J."/>
            <person name="Nolan M."/>
            <person name="Tritt A."/>
            <person name="Barry K.W."/>
            <person name="Grigoriev I.V."/>
            <person name="Nagy L.G."/>
            <person name="Hibbett D."/>
            <person name="Henrissat B."/>
            <person name="Matheny P.B."/>
            <person name="Labbe J."/>
            <person name="Martin F.M."/>
        </authorList>
    </citation>
    <scope>NUCLEOTIDE SEQUENCE</scope>
    <source>
        <strain evidence="1">HHB10654</strain>
    </source>
</reference>